<keyword evidence="8" id="KW-0862">Zinc</keyword>
<keyword evidence="15" id="KW-1185">Reference proteome</keyword>
<dbReference type="Pfam" id="PF00149">
    <property type="entry name" value="Metallophos"/>
    <property type="match status" value="1"/>
</dbReference>
<comment type="cofactor">
    <cofactor evidence="1">
        <name>Zn(2+)</name>
        <dbReference type="ChEBI" id="CHEBI:29105"/>
    </cofactor>
</comment>
<evidence type="ECO:0000256" key="1">
    <source>
        <dbReference type="ARBA" id="ARBA00001947"/>
    </source>
</evidence>
<dbReference type="PROSITE" id="PS50015">
    <property type="entry name" value="SAP_B"/>
    <property type="match status" value="1"/>
</dbReference>
<dbReference type="PANTHER" id="PTHR10340:SF34">
    <property type="entry name" value="SPHINGOMYELIN PHOSPHODIESTERASE"/>
    <property type="match status" value="1"/>
</dbReference>
<dbReference type="SUPFAM" id="SSF47862">
    <property type="entry name" value="Saposin"/>
    <property type="match status" value="1"/>
</dbReference>
<organism evidence="14 15">
    <name type="scientific">Adineta ricciae</name>
    <name type="common">Rotifer</name>
    <dbReference type="NCBI Taxonomy" id="249248"/>
    <lineage>
        <taxon>Eukaryota</taxon>
        <taxon>Metazoa</taxon>
        <taxon>Spiralia</taxon>
        <taxon>Gnathifera</taxon>
        <taxon>Rotifera</taxon>
        <taxon>Eurotatoria</taxon>
        <taxon>Bdelloidea</taxon>
        <taxon>Adinetida</taxon>
        <taxon>Adinetidae</taxon>
        <taxon>Adineta</taxon>
    </lineage>
</organism>
<dbReference type="GO" id="GO:0016798">
    <property type="term" value="F:hydrolase activity, acting on glycosyl bonds"/>
    <property type="evidence" value="ECO:0007669"/>
    <property type="project" value="UniProtKB-KW"/>
</dbReference>
<dbReference type="Proteomes" id="UP000663828">
    <property type="component" value="Unassembled WGS sequence"/>
</dbReference>
<dbReference type="GO" id="GO:0016020">
    <property type="term" value="C:membrane"/>
    <property type="evidence" value="ECO:0007669"/>
    <property type="project" value="GOC"/>
</dbReference>
<keyword evidence="11" id="KW-0326">Glycosidase</keyword>
<dbReference type="GO" id="GO:0005764">
    <property type="term" value="C:lysosome"/>
    <property type="evidence" value="ECO:0007669"/>
    <property type="project" value="TreeGrafter"/>
</dbReference>
<comment type="caution">
    <text evidence="14">The sequence shown here is derived from an EMBL/GenBank/DDBJ whole genome shotgun (WGS) entry which is preliminary data.</text>
</comment>
<dbReference type="GO" id="GO:0005615">
    <property type="term" value="C:extracellular space"/>
    <property type="evidence" value="ECO:0007669"/>
    <property type="project" value="TreeGrafter"/>
</dbReference>
<evidence type="ECO:0000256" key="6">
    <source>
        <dbReference type="ARBA" id="ARBA00022729"/>
    </source>
</evidence>
<dbReference type="Gene3D" id="3.60.21.10">
    <property type="match status" value="1"/>
</dbReference>
<accession>A0A813PCF7</accession>
<keyword evidence="4" id="KW-0964">Secreted</keyword>
<comment type="similarity">
    <text evidence="3">Belongs to the acid sphingomyelinase family.</text>
</comment>
<evidence type="ECO:0000256" key="5">
    <source>
        <dbReference type="ARBA" id="ARBA00022723"/>
    </source>
</evidence>
<dbReference type="EMBL" id="CAJNOR010000015">
    <property type="protein sequence ID" value="CAF0753048.1"/>
    <property type="molecule type" value="Genomic_DNA"/>
</dbReference>
<dbReference type="PANTHER" id="PTHR10340">
    <property type="entry name" value="SPHINGOMYELIN PHOSPHODIESTERASE"/>
    <property type="match status" value="1"/>
</dbReference>
<evidence type="ECO:0000313" key="14">
    <source>
        <dbReference type="EMBL" id="CAF0753048.1"/>
    </source>
</evidence>
<keyword evidence="10" id="KW-0325">Glycoprotein</keyword>
<keyword evidence="6" id="KW-0732">Signal</keyword>
<evidence type="ECO:0000256" key="3">
    <source>
        <dbReference type="ARBA" id="ARBA00008234"/>
    </source>
</evidence>
<dbReference type="GO" id="GO:0046513">
    <property type="term" value="P:ceramide biosynthetic process"/>
    <property type="evidence" value="ECO:0007669"/>
    <property type="project" value="TreeGrafter"/>
</dbReference>
<evidence type="ECO:0000256" key="7">
    <source>
        <dbReference type="ARBA" id="ARBA00022801"/>
    </source>
</evidence>
<reference evidence="14" key="1">
    <citation type="submission" date="2021-02" db="EMBL/GenBank/DDBJ databases">
        <authorList>
            <person name="Nowell W R."/>
        </authorList>
    </citation>
    <scope>NUCLEOTIDE SEQUENCE</scope>
</reference>
<dbReference type="InterPro" id="IPR004843">
    <property type="entry name" value="Calcineurin-like_PHP"/>
</dbReference>
<evidence type="ECO:0000256" key="4">
    <source>
        <dbReference type="ARBA" id="ARBA00022525"/>
    </source>
</evidence>
<dbReference type="GO" id="GO:0046872">
    <property type="term" value="F:metal ion binding"/>
    <property type="evidence" value="ECO:0007669"/>
    <property type="project" value="UniProtKB-KW"/>
</dbReference>
<evidence type="ECO:0000256" key="8">
    <source>
        <dbReference type="ARBA" id="ARBA00022833"/>
    </source>
</evidence>
<dbReference type="InterPro" id="IPR041805">
    <property type="entry name" value="ASMase/PPN1_MPP"/>
</dbReference>
<evidence type="ECO:0000313" key="15">
    <source>
        <dbReference type="Proteomes" id="UP000663828"/>
    </source>
</evidence>
<comment type="subcellular location">
    <subcellularLocation>
        <location evidence="2">Secreted</location>
    </subcellularLocation>
</comment>
<proteinExistence type="inferred from homology"/>
<evidence type="ECO:0000259" key="13">
    <source>
        <dbReference type="PROSITE" id="PS50015"/>
    </source>
</evidence>
<evidence type="ECO:0000256" key="11">
    <source>
        <dbReference type="ARBA" id="ARBA00023295"/>
    </source>
</evidence>
<protein>
    <recommendedName>
        <fullName evidence="13">Saposin B-type domain-containing protein</fullName>
    </recommendedName>
</protein>
<dbReference type="InterPro" id="IPR008139">
    <property type="entry name" value="SaposinB_dom"/>
</dbReference>
<evidence type="ECO:0000256" key="9">
    <source>
        <dbReference type="ARBA" id="ARBA00023157"/>
    </source>
</evidence>
<dbReference type="InterPro" id="IPR029052">
    <property type="entry name" value="Metallo-depent_PP-like"/>
</dbReference>
<keyword evidence="9" id="KW-1015">Disulfide bond</keyword>
<dbReference type="GO" id="GO:0006685">
    <property type="term" value="P:sphingomyelin catabolic process"/>
    <property type="evidence" value="ECO:0007669"/>
    <property type="project" value="TreeGrafter"/>
</dbReference>
<evidence type="ECO:0000256" key="10">
    <source>
        <dbReference type="ARBA" id="ARBA00023180"/>
    </source>
</evidence>
<dbReference type="InterPro" id="IPR045473">
    <property type="entry name" value="ASM_C"/>
</dbReference>
<comment type="catalytic activity">
    <reaction evidence="12">
        <text>a sphingomyelin + H2O = phosphocholine + an N-acylsphing-4-enine + H(+)</text>
        <dbReference type="Rhea" id="RHEA:19253"/>
        <dbReference type="ChEBI" id="CHEBI:15377"/>
        <dbReference type="ChEBI" id="CHEBI:15378"/>
        <dbReference type="ChEBI" id="CHEBI:17636"/>
        <dbReference type="ChEBI" id="CHEBI:52639"/>
        <dbReference type="ChEBI" id="CHEBI:295975"/>
        <dbReference type="EC" id="3.1.4.12"/>
    </reaction>
    <physiologicalReaction direction="left-to-right" evidence="12">
        <dbReference type="Rhea" id="RHEA:19254"/>
    </physiologicalReaction>
</comment>
<dbReference type="CDD" id="cd00842">
    <property type="entry name" value="MPP_ASMase"/>
    <property type="match status" value="1"/>
</dbReference>
<evidence type="ECO:0000256" key="12">
    <source>
        <dbReference type="ARBA" id="ARBA00047268"/>
    </source>
</evidence>
<dbReference type="InterPro" id="IPR011001">
    <property type="entry name" value="Saposin-like"/>
</dbReference>
<dbReference type="AlphaFoldDB" id="A0A813PCF7"/>
<evidence type="ECO:0000256" key="2">
    <source>
        <dbReference type="ARBA" id="ARBA00004613"/>
    </source>
</evidence>
<name>A0A813PCF7_ADIRI</name>
<sequence length="695" mass="78965">MSLCSCSSCLTIPSSSSSKCKWSGSSDSYRLTSSSSITTVSTLSNNFPQGQDCISEDGADNGQQWVFATAKRAQNCHIEKNVSLQDQPDKKNSCILKAIMTQKQIVISDSSTTRSTIIPNKHLSMKRVYLNKYTTVNSTTMLFYQINIYLLFTFNQWHSLPIVPPNIQSSALTPCELCNILLPIAKGLIAVNESSLIEKLGITLCQYLHLADDEVCAGMIDEYNPVLIEVLRHSPLATHEICGVAFGCMRQADIPALQWNVTFPPSTVQISSSDMRSRAQATISILHLADLHIDTKYTPGSNANCGRPLCCRDGKPRPGELGAQFWGDYRTCDLPAWTAENMLQYISQVEEQIDFIYFTGDIAPHDVWQQTQAKDLEEISFTTRLLKRTFPNKKIYPCVGNHEAAPPDLFSTNDMSWLYTNLVDQWIGQFGLDERTRDTILKGGYYTTMIASNLRLISLNMNYCTENNYWLFINSTDPLGQLKWMIQWLQYAEDHQEKVHIIGHHPPRMCMVSFSWAYYSIVNRYQNTITGQFFAHTHNDEFMLFYDEKDSKRPISVAYISPSFTTYPNLNPGYRVYTVDAINTTYVLDHRTVILNLTATNLYNTTKFTMEYSAKSAYGMKDLSPQEWNQLIIRIENDIEGETMDLVYEFFMKSSTAGRPCDRTCRMNLVNCNFKTARAQDTTFCTNNTSIYSPT</sequence>
<feature type="domain" description="Saposin B-type" evidence="13">
    <location>
        <begin position="171"/>
        <end position="252"/>
    </location>
</feature>
<gene>
    <name evidence="14" type="ORF">XAT740_LOCUS528</name>
</gene>
<dbReference type="SUPFAM" id="SSF56300">
    <property type="entry name" value="Metallo-dependent phosphatases"/>
    <property type="match status" value="1"/>
</dbReference>
<dbReference type="GO" id="GO:0061750">
    <property type="term" value="F:acid sphingomyelin phosphodiesterase activity"/>
    <property type="evidence" value="ECO:0007669"/>
    <property type="project" value="TreeGrafter"/>
</dbReference>
<keyword evidence="7" id="KW-0378">Hydrolase</keyword>
<dbReference type="Pfam" id="PF19272">
    <property type="entry name" value="ASMase_C"/>
    <property type="match status" value="1"/>
</dbReference>
<keyword evidence="5" id="KW-0479">Metal-binding</keyword>